<dbReference type="EC" id="5.3.1.8" evidence="3"/>
<feature type="binding site" evidence="8">
    <location>
        <position position="109"/>
    </location>
    <ligand>
        <name>Zn(2+)</name>
        <dbReference type="ChEBI" id="CHEBI:29105"/>
    </ligand>
</feature>
<dbReference type="InterPro" id="IPR018050">
    <property type="entry name" value="Pmannose_isomerase-type1_CS"/>
</dbReference>
<dbReference type="Proteomes" id="UP001238163">
    <property type="component" value="Unassembled WGS sequence"/>
</dbReference>
<dbReference type="Gene3D" id="1.10.441.10">
    <property type="entry name" value="Phosphomannose Isomerase, domain 2"/>
    <property type="match status" value="1"/>
</dbReference>
<dbReference type="InterPro" id="IPR016305">
    <property type="entry name" value="Mannose-6-P_Isomerase"/>
</dbReference>
<evidence type="ECO:0000256" key="1">
    <source>
        <dbReference type="ARBA" id="ARBA00000757"/>
    </source>
</evidence>
<evidence type="ECO:0000256" key="8">
    <source>
        <dbReference type="PIRSR" id="PIRSR001480-2"/>
    </source>
</evidence>
<organism evidence="10 11">
    <name type="scientific">Oligosphaera ethanolica</name>
    <dbReference type="NCBI Taxonomy" id="760260"/>
    <lineage>
        <taxon>Bacteria</taxon>
        <taxon>Pseudomonadati</taxon>
        <taxon>Lentisphaerota</taxon>
        <taxon>Oligosphaeria</taxon>
        <taxon>Oligosphaerales</taxon>
        <taxon>Oligosphaeraceae</taxon>
        <taxon>Oligosphaera</taxon>
    </lineage>
</organism>
<dbReference type="RefSeq" id="WP_307261577.1">
    <property type="nucleotide sequence ID" value="NZ_JAUSVL010000001.1"/>
</dbReference>
<evidence type="ECO:0000313" key="11">
    <source>
        <dbReference type="Proteomes" id="UP001238163"/>
    </source>
</evidence>
<keyword evidence="4 8" id="KW-0479">Metal-binding</keyword>
<dbReference type="EMBL" id="JAUSVL010000001">
    <property type="protein sequence ID" value="MDQ0290161.1"/>
    <property type="molecule type" value="Genomic_DNA"/>
</dbReference>
<dbReference type="SUPFAM" id="SSF51182">
    <property type="entry name" value="RmlC-like cupins"/>
    <property type="match status" value="1"/>
</dbReference>
<dbReference type="PROSITE" id="PS00965">
    <property type="entry name" value="PMI_I_1"/>
    <property type="match status" value="1"/>
</dbReference>
<comment type="caution">
    <text evidence="10">The sequence shown here is derived from an EMBL/GenBank/DDBJ whole genome shotgun (WGS) entry which is preliminary data.</text>
</comment>
<dbReference type="AlphaFoldDB" id="A0AAE3VGU7"/>
<feature type="binding site" evidence="8">
    <location>
        <position position="136"/>
    </location>
    <ligand>
        <name>Zn(2+)</name>
        <dbReference type="ChEBI" id="CHEBI:29105"/>
    </ligand>
</feature>
<dbReference type="CDD" id="cd07011">
    <property type="entry name" value="cupin_PMI_type_I_N"/>
    <property type="match status" value="1"/>
</dbReference>
<dbReference type="Pfam" id="PF20511">
    <property type="entry name" value="PMI_typeI_cat"/>
    <property type="match status" value="1"/>
</dbReference>
<dbReference type="PANTHER" id="PTHR10309">
    <property type="entry name" value="MANNOSE-6-PHOSPHATE ISOMERASE"/>
    <property type="match status" value="1"/>
</dbReference>
<dbReference type="InterPro" id="IPR014710">
    <property type="entry name" value="RmlC-like_jellyroll"/>
</dbReference>
<dbReference type="GO" id="GO:0005829">
    <property type="term" value="C:cytosol"/>
    <property type="evidence" value="ECO:0007669"/>
    <property type="project" value="TreeGrafter"/>
</dbReference>
<dbReference type="GO" id="GO:0004476">
    <property type="term" value="F:mannose-6-phosphate isomerase activity"/>
    <property type="evidence" value="ECO:0007669"/>
    <property type="project" value="UniProtKB-EC"/>
</dbReference>
<sequence>MDGFGRFYRLHGHVRHYPWGCRARDDRQPFIADLLGESAAPGQPWAELWLGAHPSLSAEIVTAAGEAKLSAFIDAHREEVLGETTLAAGFQTLPFLLKVLSCERPLSIQSHPDKQNAVRLHAMRPEKYPDDNHKPEIMIALTEFRALAGFRELEAVLPQLSRLESLAPWSAVWQEASELTLQVLCETLLMFPGSLMRPMLRALRRELSLLSDATSEDRLCLDLLDGSPADRGVLFAYILNRVKLRPGEAMYIPSDEPHAYLRGTGVECMANSDNVIRVGLTPKPIDVPALVSTVKFVARSVQPDGGEEKTLGHRVYRTPAREFQVEMLRDAALDLSQRPAVPGVLLVLSGAVELSAPGVAACVAERGSSWLRPAALTAGSLRPLTAGTCVAWAEGVVNASAD</sequence>
<dbReference type="PANTHER" id="PTHR10309:SF0">
    <property type="entry name" value="MANNOSE-6-PHOSPHATE ISOMERASE"/>
    <property type="match status" value="1"/>
</dbReference>
<name>A0AAE3VGU7_9BACT</name>
<evidence type="ECO:0000256" key="3">
    <source>
        <dbReference type="ARBA" id="ARBA00011956"/>
    </source>
</evidence>
<evidence type="ECO:0000259" key="9">
    <source>
        <dbReference type="Pfam" id="PF20511"/>
    </source>
</evidence>
<feature type="binding site" evidence="8">
    <location>
        <position position="258"/>
    </location>
    <ligand>
        <name>Zn(2+)</name>
        <dbReference type="ChEBI" id="CHEBI:29105"/>
    </ligand>
</feature>
<keyword evidence="5 8" id="KW-0862">Zinc</keyword>
<evidence type="ECO:0000256" key="4">
    <source>
        <dbReference type="ARBA" id="ARBA00022723"/>
    </source>
</evidence>
<dbReference type="GO" id="GO:0005975">
    <property type="term" value="P:carbohydrate metabolic process"/>
    <property type="evidence" value="ECO:0007669"/>
    <property type="project" value="InterPro"/>
</dbReference>
<dbReference type="InterPro" id="IPR046457">
    <property type="entry name" value="PMI_typeI_cat"/>
</dbReference>
<evidence type="ECO:0000313" key="10">
    <source>
        <dbReference type="EMBL" id="MDQ0290161.1"/>
    </source>
</evidence>
<comment type="similarity">
    <text evidence="2">Belongs to the mannose-6-phosphate isomerase type 1 family.</text>
</comment>
<dbReference type="Gene3D" id="2.60.120.10">
    <property type="entry name" value="Jelly Rolls"/>
    <property type="match status" value="2"/>
</dbReference>
<evidence type="ECO:0000256" key="2">
    <source>
        <dbReference type="ARBA" id="ARBA00010772"/>
    </source>
</evidence>
<proteinExistence type="inferred from homology"/>
<gene>
    <name evidence="10" type="ORF">J3R75_002268</name>
</gene>
<dbReference type="InterPro" id="IPR011051">
    <property type="entry name" value="RmlC_Cupin_sf"/>
</dbReference>
<evidence type="ECO:0000256" key="6">
    <source>
        <dbReference type="ARBA" id="ARBA00023235"/>
    </source>
</evidence>
<keyword evidence="11" id="KW-1185">Reference proteome</keyword>
<feature type="binding site" evidence="8">
    <location>
        <position position="111"/>
    </location>
    <ligand>
        <name>Zn(2+)</name>
        <dbReference type="ChEBI" id="CHEBI:29105"/>
    </ligand>
</feature>
<accession>A0AAE3VGU7</accession>
<dbReference type="PRINTS" id="PR00714">
    <property type="entry name" value="MAN6PISMRASE"/>
</dbReference>
<dbReference type="GO" id="GO:0009298">
    <property type="term" value="P:GDP-mannose biosynthetic process"/>
    <property type="evidence" value="ECO:0007669"/>
    <property type="project" value="InterPro"/>
</dbReference>
<comment type="catalytic activity">
    <reaction evidence="1">
        <text>D-mannose 6-phosphate = D-fructose 6-phosphate</text>
        <dbReference type="Rhea" id="RHEA:12356"/>
        <dbReference type="ChEBI" id="CHEBI:58735"/>
        <dbReference type="ChEBI" id="CHEBI:61527"/>
        <dbReference type="EC" id="5.3.1.8"/>
    </reaction>
</comment>
<keyword evidence="6 10" id="KW-0413">Isomerase</keyword>
<dbReference type="GO" id="GO:0008270">
    <property type="term" value="F:zinc ion binding"/>
    <property type="evidence" value="ECO:0007669"/>
    <property type="project" value="InterPro"/>
</dbReference>
<dbReference type="PIRSF" id="PIRSF001480">
    <property type="entry name" value="Mannose-6-phosphate_isomerase"/>
    <property type="match status" value="1"/>
</dbReference>
<protein>
    <recommendedName>
        <fullName evidence="3">mannose-6-phosphate isomerase</fullName>
        <ecNumber evidence="3">5.3.1.8</ecNumber>
    </recommendedName>
</protein>
<feature type="domain" description="Phosphomannose isomerase type I catalytic" evidence="9">
    <location>
        <begin position="8"/>
        <end position="152"/>
    </location>
</feature>
<dbReference type="InterPro" id="IPR001250">
    <property type="entry name" value="Man6P_Isoase-1"/>
</dbReference>
<dbReference type="NCBIfam" id="TIGR00218">
    <property type="entry name" value="manA"/>
    <property type="match status" value="1"/>
</dbReference>
<comment type="cofactor">
    <cofactor evidence="8">
        <name>Zn(2+)</name>
        <dbReference type="ChEBI" id="CHEBI:29105"/>
    </cofactor>
    <text evidence="8">Binds 1 zinc ion per subunit.</text>
</comment>
<evidence type="ECO:0000256" key="7">
    <source>
        <dbReference type="PIRSR" id="PIRSR001480-1"/>
    </source>
</evidence>
<evidence type="ECO:0000256" key="5">
    <source>
        <dbReference type="ARBA" id="ARBA00022833"/>
    </source>
</evidence>
<feature type="active site" evidence="7">
    <location>
        <position position="277"/>
    </location>
</feature>
<reference evidence="10" key="1">
    <citation type="submission" date="2023-07" db="EMBL/GenBank/DDBJ databases">
        <title>Genomic Encyclopedia of Type Strains, Phase IV (KMG-IV): sequencing the most valuable type-strain genomes for metagenomic binning, comparative biology and taxonomic classification.</title>
        <authorList>
            <person name="Goeker M."/>
        </authorList>
    </citation>
    <scope>NUCLEOTIDE SEQUENCE</scope>
    <source>
        <strain evidence="10">DSM 24202</strain>
    </source>
</reference>